<dbReference type="SUPFAM" id="SSF50341">
    <property type="entry name" value="CheW-like"/>
    <property type="match status" value="1"/>
</dbReference>
<evidence type="ECO:0000313" key="2">
    <source>
        <dbReference type="EMBL" id="TAJ45298.1"/>
    </source>
</evidence>
<dbReference type="InterPro" id="IPR002545">
    <property type="entry name" value="CheW-lke_dom"/>
</dbReference>
<dbReference type="PANTHER" id="PTHR22617:SF23">
    <property type="entry name" value="CHEMOTAXIS PROTEIN CHEW"/>
    <property type="match status" value="1"/>
</dbReference>
<dbReference type="GO" id="GO:0007165">
    <property type="term" value="P:signal transduction"/>
    <property type="evidence" value="ECO:0007669"/>
    <property type="project" value="InterPro"/>
</dbReference>
<dbReference type="GO" id="GO:0005829">
    <property type="term" value="C:cytosol"/>
    <property type="evidence" value="ECO:0007669"/>
    <property type="project" value="TreeGrafter"/>
</dbReference>
<protein>
    <submittedName>
        <fullName evidence="2">Chemotaxis protein CheW</fullName>
    </submittedName>
</protein>
<gene>
    <name evidence="2" type="ORF">CUJ86_00695</name>
</gene>
<dbReference type="OrthoDB" id="115049at2157"/>
<dbReference type="PANTHER" id="PTHR22617">
    <property type="entry name" value="CHEMOTAXIS SENSOR HISTIDINE KINASE-RELATED"/>
    <property type="match status" value="1"/>
</dbReference>
<organism evidence="2 3">
    <name type="scientific">Methanofollis fontis</name>
    <dbReference type="NCBI Taxonomy" id="2052832"/>
    <lineage>
        <taxon>Archaea</taxon>
        <taxon>Methanobacteriati</taxon>
        <taxon>Methanobacteriota</taxon>
        <taxon>Stenosarchaea group</taxon>
        <taxon>Methanomicrobia</taxon>
        <taxon>Methanomicrobiales</taxon>
        <taxon>Methanomicrobiaceae</taxon>
        <taxon>Methanofollis</taxon>
    </lineage>
</organism>
<dbReference type="RefSeq" id="WP_130645645.1">
    <property type="nucleotide sequence ID" value="NZ_PGCL01000001.1"/>
</dbReference>
<dbReference type="InterPro" id="IPR036061">
    <property type="entry name" value="CheW-like_dom_sf"/>
</dbReference>
<dbReference type="Proteomes" id="UP000292580">
    <property type="component" value="Unassembled WGS sequence"/>
</dbReference>
<dbReference type="GO" id="GO:0006935">
    <property type="term" value="P:chemotaxis"/>
    <property type="evidence" value="ECO:0007669"/>
    <property type="project" value="InterPro"/>
</dbReference>
<dbReference type="PROSITE" id="PS50851">
    <property type="entry name" value="CHEW"/>
    <property type="match status" value="1"/>
</dbReference>
<proteinExistence type="predicted"/>
<dbReference type="InterPro" id="IPR039315">
    <property type="entry name" value="CheW"/>
</dbReference>
<evidence type="ECO:0000313" key="3">
    <source>
        <dbReference type="Proteomes" id="UP000292580"/>
    </source>
</evidence>
<dbReference type="AlphaFoldDB" id="A0A483CR59"/>
<dbReference type="Pfam" id="PF01584">
    <property type="entry name" value="CheW"/>
    <property type="match status" value="1"/>
</dbReference>
<comment type="caution">
    <text evidence="2">The sequence shown here is derived from an EMBL/GenBank/DDBJ whole genome shotgun (WGS) entry which is preliminary data.</text>
</comment>
<evidence type="ECO:0000259" key="1">
    <source>
        <dbReference type="PROSITE" id="PS50851"/>
    </source>
</evidence>
<name>A0A483CR59_9EURY</name>
<feature type="domain" description="CheW-like" evidence="1">
    <location>
        <begin position="3"/>
        <end position="151"/>
    </location>
</feature>
<reference evidence="2 3" key="1">
    <citation type="submission" date="2017-11" db="EMBL/GenBank/DDBJ databases">
        <title>Isolation and Characterization of Methanofollis Species from Methane Seep Offshore SW Taiwan.</title>
        <authorList>
            <person name="Teng N.-H."/>
            <person name="Lai M.-C."/>
            <person name="Chen S.-C."/>
        </authorList>
    </citation>
    <scope>NUCLEOTIDE SEQUENCE [LARGE SCALE GENOMIC DNA]</scope>
    <source>
        <strain evidence="2 3">FWC-SCC2</strain>
    </source>
</reference>
<accession>A0A483CR59</accession>
<dbReference type="EMBL" id="PGCL01000001">
    <property type="protein sequence ID" value="TAJ45298.1"/>
    <property type="molecule type" value="Genomic_DNA"/>
</dbReference>
<dbReference type="SMART" id="SM00260">
    <property type="entry name" value="CheW"/>
    <property type="match status" value="1"/>
</dbReference>
<sequence>MATVDVVKFQLGDSLYALDIHLAQEIVEMLPITPVPRAPPHLAGIVNLRGEITRIINLNKTLGLEADNTRENRKIIVLAPEASNGSSVGMIVDDVHSVIQAAETEVDRTLSDESYIKGIIKSIEKNGPEGDESGDLIIWIDIQRVLQELVERNES</sequence>
<dbReference type="Gene3D" id="2.40.50.180">
    <property type="entry name" value="CheA-289, Domain 4"/>
    <property type="match status" value="1"/>
</dbReference>
<keyword evidence="3" id="KW-1185">Reference proteome</keyword>
<dbReference type="Gene3D" id="2.30.30.40">
    <property type="entry name" value="SH3 Domains"/>
    <property type="match status" value="1"/>
</dbReference>